<accession>A0AAV5RLR5</accession>
<feature type="active site" evidence="6">
    <location>
        <position position="70"/>
    </location>
</feature>
<keyword evidence="4 7" id="KW-0064">Aspartyl protease</keyword>
<keyword evidence="2 7" id="KW-0645">Protease</keyword>
<evidence type="ECO:0000313" key="11">
    <source>
        <dbReference type="EMBL" id="GMM52187.1"/>
    </source>
</evidence>
<evidence type="ECO:0000256" key="5">
    <source>
        <dbReference type="ARBA" id="ARBA00022801"/>
    </source>
</evidence>
<dbReference type="GO" id="GO:0006508">
    <property type="term" value="P:proteolysis"/>
    <property type="evidence" value="ECO:0007669"/>
    <property type="project" value="UniProtKB-KW"/>
</dbReference>
<dbReference type="Proteomes" id="UP001362899">
    <property type="component" value="Unassembled WGS sequence"/>
</dbReference>
<feature type="region of interest" description="Disordered" evidence="8">
    <location>
        <begin position="447"/>
        <end position="466"/>
    </location>
</feature>
<proteinExistence type="inferred from homology"/>
<evidence type="ECO:0000259" key="10">
    <source>
        <dbReference type="PROSITE" id="PS51767"/>
    </source>
</evidence>
<dbReference type="PROSITE" id="PS00141">
    <property type="entry name" value="ASP_PROTEASE"/>
    <property type="match status" value="1"/>
</dbReference>
<dbReference type="InterPro" id="IPR033121">
    <property type="entry name" value="PEPTIDASE_A1"/>
</dbReference>
<evidence type="ECO:0000256" key="1">
    <source>
        <dbReference type="ARBA" id="ARBA00007447"/>
    </source>
</evidence>
<reference evidence="11 12" key="1">
    <citation type="journal article" date="2023" name="Elife">
        <title>Identification of key yeast species and microbe-microbe interactions impacting larval growth of Drosophila in the wild.</title>
        <authorList>
            <person name="Mure A."/>
            <person name="Sugiura Y."/>
            <person name="Maeda R."/>
            <person name="Honda K."/>
            <person name="Sakurai N."/>
            <person name="Takahashi Y."/>
            <person name="Watada M."/>
            <person name="Katoh T."/>
            <person name="Gotoh A."/>
            <person name="Gotoh Y."/>
            <person name="Taniguchi I."/>
            <person name="Nakamura K."/>
            <person name="Hayashi T."/>
            <person name="Katayama T."/>
            <person name="Uemura T."/>
            <person name="Hattori Y."/>
        </authorList>
    </citation>
    <scope>NUCLEOTIDE SEQUENCE [LARGE SCALE GENOMIC DNA]</scope>
    <source>
        <strain evidence="11 12">SB-73</strain>
    </source>
</reference>
<feature type="domain" description="Peptidase A1" evidence="10">
    <location>
        <begin position="52"/>
        <end position="398"/>
    </location>
</feature>
<dbReference type="PROSITE" id="PS51767">
    <property type="entry name" value="PEPTIDASE_A1"/>
    <property type="match status" value="1"/>
</dbReference>
<dbReference type="AlphaFoldDB" id="A0AAV5RLR5"/>
<dbReference type="EMBL" id="BTGC01000008">
    <property type="protein sequence ID" value="GMM52187.1"/>
    <property type="molecule type" value="Genomic_DNA"/>
</dbReference>
<evidence type="ECO:0000313" key="12">
    <source>
        <dbReference type="Proteomes" id="UP001362899"/>
    </source>
</evidence>
<dbReference type="Gene3D" id="2.40.70.10">
    <property type="entry name" value="Acid Proteases"/>
    <property type="match status" value="2"/>
</dbReference>
<evidence type="ECO:0000256" key="3">
    <source>
        <dbReference type="ARBA" id="ARBA00022729"/>
    </source>
</evidence>
<dbReference type="CDD" id="cd05474">
    <property type="entry name" value="SAP_like"/>
    <property type="match status" value="1"/>
</dbReference>
<evidence type="ECO:0000256" key="7">
    <source>
        <dbReference type="RuleBase" id="RU000454"/>
    </source>
</evidence>
<dbReference type="Pfam" id="PF00026">
    <property type="entry name" value="Asp"/>
    <property type="match status" value="1"/>
</dbReference>
<feature type="compositionally biased region" description="Polar residues" evidence="8">
    <location>
        <begin position="450"/>
        <end position="466"/>
    </location>
</feature>
<dbReference type="InterPro" id="IPR021109">
    <property type="entry name" value="Peptidase_aspartic_dom_sf"/>
</dbReference>
<evidence type="ECO:0000256" key="4">
    <source>
        <dbReference type="ARBA" id="ARBA00022750"/>
    </source>
</evidence>
<evidence type="ECO:0000256" key="6">
    <source>
        <dbReference type="PIRSR" id="PIRSR601461-1"/>
    </source>
</evidence>
<dbReference type="GO" id="GO:0004190">
    <property type="term" value="F:aspartic-type endopeptidase activity"/>
    <property type="evidence" value="ECO:0007669"/>
    <property type="project" value="UniProtKB-KW"/>
</dbReference>
<dbReference type="PRINTS" id="PR00792">
    <property type="entry name" value="PEPSIN"/>
</dbReference>
<comment type="caution">
    <text evidence="11">The sequence shown here is derived from an EMBL/GenBank/DDBJ whole genome shotgun (WGS) entry which is preliminary data.</text>
</comment>
<dbReference type="InterPro" id="IPR001969">
    <property type="entry name" value="Aspartic_peptidase_AS"/>
</dbReference>
<feature type="signal peptide" evidence="9">
    <location>
        <begin position="1"/>
        <end position="20"/>
    </location>
</feature>
<evidence type="ECO:0000256" key="9">
    <source>
        <dbReference type="SAM" id="SignalP"/>
    </source>
</evidence>
<dbReference type="InterPro" id="IPR001461">
    <property type="entry name" value="Aspartic_peptidase_A1"/>
</dbReference>
<feature type="active site" evidence="6">
    <location>
        <position position="280"/>
    </location>
</feature>
<dbReference type="PANTHER" id="PTHR47966:SF51">
    <property type="entry name" value="BETA-SITE APP-CLEAVING ENZYME, ISOFORM A-RELATED"/>
    <property type="match status" value="1"/>
</dbReference>
<sequence length="518" mass="56152">MRTQILLISFGLSRLLSVEAQVQFELFKSSDDVLERRDETIELPVANAKTHYRSRMYIGAQLQEVEVLIDTGSSDFWVIDQEIECNGDNALLKCPNHATFDKSGSTSFRKNKDLGDFSISYGDGSSAKGIYGSDNIRLGSVNGPVIKAANFAVANDTSSSEAVCGIGMLAGESMAKNINYMGQVWPTYSNLPVQMKEQGLIQHTSYSLWLNELDELEGSLLFGAIDHSKFEGDLQRVPLIASKNLPIPIDFSVMLHGLTYHNAVTSESLLTSCNMRVLIDCGTTYSMLPMRLITPLMQEIGAEFSEGHNIYVLPGEKFDSVKNNSIIFNLSGVEIRTPLKELLVPMFSQGPLDSHSASYYVTLLPVSDSKSSTYILSDSFLKNAYVVFDLENKEVALAQSRTNGGSDRQIELIGKDGIKSIKKAPLYGNTKSAFKVVTIKSDAKPDVKDTNGTVAHQGNTSTSTRVASANSAATGTAISESPSSSGLLSSSSASTNNGLALKLHKILFSLALFVGILI</sequence>
<protein>
    <submittedName>
        <fullName evidence="11">Aspartyl protease</fullName>
    </submittedName>
</protein>
<evidence type="ECO:0000256" key="2">
    <source>
        <dbReference type="ARBA" id="ARBA00022670"/>
    </source>
</evidence>
<organism evidence="11 12">
    <name type="scientific">Starmerella bacillaris</name>
    <name type="common">Yeast</name>
    <name type="synonym">Candida zemplinina</name>
    <dbReference type="NCBI Taxonomy" id="1247836"/>
    <lineage>
        <taxon>Eukaryota</taxon>
        <taxon>Fungi</taxon>
        <taxon>Dikarya</taxon>
        <taxon>Ascomycota</taxon>
        <taxon>Saccharomycotina</taxon>
        <taxon>Dipodascomycetes</taxon>
        <taxon>Dipodascales</taxon>
        <taxon>Trichomonascaceae</taxon>
        <taxon>Starmerella</taxon>
    </lineage>
</organism>
<keyword evidence="5 7" id="KW-0378">Hydrolase</keyword>
<gene>
    <name evidence="11" type="ORF">DASB73_031500</name>
</gene>
<feature type="chain" id="PRO_5043876431" evidence="9">
    <location>
        <begin position="21"/>
        <end position="518"/>
    </location>
</feature>
<keyword evidence="12" id="KW-1185">Reference proteome</keyword>
<evidence type="ECO:0000256" key="8">
    <source>
        <dbReference type="SAM" id="MobiDB-lite"/>
    </source>
</evidence>
<keyword evidence="3 9" id="KW-0732">Signal</keyword>
<name>A0AAV5RLR5_STABA</name>
<dbReference type="InterPro" id="IPR033876">
    <property type="entry name" value="SAP-like"/>
</dbReference>
<dbReference type="PANTHER" id="PTHR47966">
    <property type="entry name" value="BETA-SITE APP-CLEAVING ENZYME, ISOFORM A-RELATED"/>
    <property type="match status" value="1"/>
</dbReference>
<comment type="similarity">
    <text evidence="1 7">Belongs to the peptidase A1 family.</text>
</comment>
<dbReference type="SUPFAM" id="SSF50630">
    <property type="entry name" value="Acid proteases"/>
    <property type="match status" value="1"/>
</dbReference>